<dbReference type="GO" id="GO:0005524">
    <property type="term" value="F:ATP binding"/>
    <property type="evidence" value="ECO:0007669"/>
    <property type="project" value="InterPro"/>
</dbReference>
<protein>
    <recommendedName>
        <fullName evidence="5">ABC transporter domain-containing protein</fullName>
    </recommendedName>
</protein>
<dbReference type="PROSITE" id="PS00383">
    <property type="entry name" value="TYR_PHOSPHATASE_1"/>
    <property type="match status" value="1"/>
</dbReference>
<dbReference type="PANTHER" id="PTHR23339">
    <property type="entry name" value="TYROSINE SPECIFIC PROTEIN PHOSPHATASE AND DUAL SPECIFICITY PROTEIN PHOSPHATASE"/>
    <property type="match status" value="1"/>
</dbReference>
<dbReference type="Pfam" id="PF22785">
    <property type="entry name" value="Tc-R-P"/>
    <property type="match status" value="1"/>
</dbReference>
<dbReference type="InterPro" id="IPR029021">
    <property type="entry name" value="Prot-tyrosine_phosphatase-like"/>
</dbReference>
<dbReference type="Gene3D" id="3.90.190.10">
    <property type="entry name" value="Protein tyrosine phosphatase superfamily"/>
    <property type="match status" value="1"/>
</dbReference>
<gene>
    <name evidence="4" type="ORF">MNBD_NITROSPIRAE01-1561</name>
</gene>
<dbReference type="InterPro" id="IPR000387">
    <property type="entry name" value="Tyr_Pase_dom"/>
</dbReference>
<feature type="region of interest" description="Disordered" evidence="1">
    <location>
        <begin position="90"/>
        <end position="117"/>
    </location>
</feature>
<dbReference type="EMBL" id="UOGF01000096">
    <property type="protein sequence ID" value="VAX32766.1"/>
    <property type="molecule type" value="Genomic_DNA"/>
</dbReference>
<dbReference type="FunFam" id="3.90.190.10:FF:000157">
    <property type="entry name" value="Protein-tyrosine phosphatase"/>
    <property type="match status" value="1"/>
</dbReference>
<proteinExistence type="predicted"/>
<evidence type="ECO:0000259" key="3">
    <source>
        <dbReference type="PROSITE" id="PS50893"/>
    </source>
</evidence>
<feature type="domain" description="ABC transporter" evidence="3">
    <location>
        <begin position="12"/>
        <end position="209"/>
    </location>
</feature>
<dbReference type="PROSITE" id="PS50893">
    <property type="entry name" value="ABC_TRANSPORTER_2"/>
    <property type="match status" value="1"/>
</dbReference>
<name>A0A3B1CQD5_9ZZZZ</name>
<dbReference type="SUPFAM" id="SSF52540">
    <property type="entry name" value="P-loop containing nucleoside triphosphate hydrolases"/>
    <property type="match status" value="1"/>
</dbReference>
<reference evidence="4" key="1">
    <citation type="submission" date="2018-06" db="EMBL/GenBank/DDBJ databases">
        <authorList>
            <person name="Zhirakovskaya E."/>
        </authorList>
    </citation>
    <scope>NUCLEOTIDE SEQUENCE</scope>
</reference>
<sequence>MTMTSNQGEALFRLNSASINHPNGVLLKEMEWSVPDHAVTVIFGPGGTGKSLLLQTLCSNRLPQDWSLSGGWYYRNQDLCELKNTKEQPSDIAWLPQQKRTPSDQEMPENPSSEQHKIRSWRSLFESGAHTLLLDEPTIGMAAQEIEELVAALRTHKSHGAAIVVTHDQAFARKIADEVCLLCAGEIVGSGKTEEFFEHPPNDLVAQFVKRGSCSPKPPEVPLPTHFKWILPGKLAGMGKPGLMGDMDQDLTAIATVGISHLVTLTKERFPPWDKLRPYGISGRHFPITDMGVPAIGTTASLCRDIKRQMNDGNGVALHCHAGLGRTGTILACVLVWLGRSPEDAIKEIRTIGKGYIQNKAQSDFVYRFSEGS</sequence>
<dbReference type="Gene3D" id="3.40.50.300">
    <property type="entry name" value="P-loop containing nucleotide triphosphate hydrolases"/>
    <property type="match status" value="2"/>
</dbReference>
<evidence type="ECO:0000256" key="1">
    <source>
        <dbReference type="SAM" id="MobiDB-lite"/>
    </source>
</evidence>
<dbReference type="InterPro" id="IPR027417">
    <property type="entry name" value="P-loop_NTPase"/>
</dbReference>
<dbReference type="InterPro" id="IPR003439">
    <property type="entry name" value="ABC_transporter-like_ATP-bd"/>
</dbReference>
<dbReference type="PROSITE" id="PS50056">
    <property type="entry name" value="TYR_PHOSPHATASE_2"/>
    <property type="match status" value="1"/>
</dbReference>
<organism evidence="4">
    <name type="scientific">hydrothermal vent metagenome</name>
    <dbReference type="NCBI Taxonomy" id="652676"/>
    <lineage>
        <taxon>unclassified sequences</taxon>
        <taxon>metagenomes</taxon>
        <taxon>ecological metagenomes</taxon>
    </lineage>
</organism>
<dbReference type="Pfam" id="PF00005">
    <property type="entry name" value="ABC_tran"/>
    <property type="match status" value="1"/>
</dbReference>
<dbReference type="InterPro" id="IPR050561">
    <property type="entry name" value="PTP"/>
</dbReference>
<evidence type="ECO:0000259" key="2">
    <source>
        <dbReference type="PROSITE" id="PS50056"/>
    </source>
</evidence>
<dbReference type="GO" id="GO:0016887">
    <property type="term" value="F:ATP hydrolysis activity"/>
    <property type="evidence" value="ECO:0007669"/>
    <property type="project" value="InterPro"/>
</dbReference>
<evidence type="ECO:0000313" key="4">
    <source>
        <dbReference type="EMBL" id="VAX32766.1"/>
    </source>
</evidence>
<feature type="domain" description="Tyrosine specific protein phosphatases" evidence="2">
    <location>
        <begin position="297"/>
        <end position="364"/>
    </location>
</feature>
<evidence type="ECO:0008006" key="5">
    <source>
        <dbReference type="Google" id="ProtNLM"/>
    </source>
</evidence>
<accession>A0A3B1CQD5</accession>
<dbReference type="SUPFAM" id="SSF52799">
    <property type="entry name" value="(Phosphotyrosine protein) phosphatases II"/>
    <property type="match status" value="1"/>
</dbReference>
<dbReference type="AlphaFoldDB" id="A0A3B1CQD5"/>
<dbReference type="CDD" id="cd00267">
    <property type="entry name" value="ABC_ATPase"/>
    <property type="match status" value="1"/>
</dbReference>
<dbReference type="InterPro" id="IPR016130">
    <property type="entry name" value="Tyr_Pase_AS"/>
</dbReference>